<dbReference type="OMA" id="AFRPANC"/>
<feature type="chain" id="PRO_5029886379" description="Pollen Ole e 1 allergen and extensin family protein" evidence="2">
    <location>
        <begin position="27"/>
        <end position="166"/>
    </location>
</feature>
<evidence type="ECO:0000313" key="4">
    <source>
        <dbReference type="Proteomes" id="UP000594263"/>
    </source>
</evidence>
<evidence type="ECO:0000256" key="1">
    <source>
        <dbReference type="ARBA" id="ARBA00022729"/>
    </source>
</evidence>
<dbReference type="GO" id="GO:0031982">
    <property type="term" value="C:vesicle"/>
    <property type="evidence" value="ECO:0007669"/>
    <property type="project" value="EnsemblPlants"/>
</dbReference>
<dbReference type="AlphaFoldDB" id="A0A7N0UFY1"/>
<dbReference type="GO" id="GO:0071944">
    <property type="term" value="C:cell periphery"/>
    <property type="evidence" value="ECO:0007669"/>
    <property type="project" value="TreeGrafter"/>
</dbReference>
<protein>
    <recommendedName>
        <fullName evidence="5">Pollen Ole e 1 allergen and extensin family protein</fullName>
    </recommendedName>
</protein>
<dbReference type="GO" id="GO:0009826">
    <property type="term" value="P:unidimensional cell growth"/>
    <property type="evidence" value="ECO:0007669"/>
    <property type="project" value="EnsemblPlants"/>
</dbReference>
<evidence type="ECO:0000313" key="3">
    <source>
        <dbReference type="EnsemblPlants" id="Kaladp0064s0168.1.v1.1.CDS.1"/>
    </source>
</evidence>
<reference evidence="3" key="1">
    <citation type="submission" date="2021-01" db="UniProtKB">
        <authorList>
            <consortium name="EnsemblPlants"/>
        </authorList>
    </citation>
    <scope>IDENTIFICATION</scope>
</reference>
<accession>A0A7N0UFY1</accession>
<dbReference type="Proteomes" id="UP000594263">
    <property type="component" value="Unplaced"/>
</dbReference>
<organism evidence="3 4">
    <name type="scientific">Kalanchoe fedtschenkoi</name>
    <name type="common">Lavender scallops</name>
    <name type="synonym">South American air plant</name>
    <dbReference type="NCBI Taxonomy" id="63787"/>
    <lineage>
        <taxon>Eukaryota</taxon>
        <taxon>Viridiplantae</taxon>
        <taxon>Streptophyta</taxon>
        <taxon>Embryophyta</taxon>
        <taxon>Tracheophyta</taxon>
        <taxon>Spermatophyta</taxon>
        <taxon>Magnoliopsida</taxon>
        <taxon>eudicotyledons</taxon>
        <taxon>Gunneridae</taxon>
        <taxon>Pentapetalae</taxon>
        <taxon>Saxifragales</taxon>
        <taxon>Crassulaceae</taxon>
        <taxon>Kalanchoe</taxon>
    </lineage>
</organism>
<evidence type="ECO:0000256" key="2">
    <source>
        <dbReference type="SAM" id="SignalP"/>
    </source>
</evidence>
<proteinExistence type="predicted"/>
<dbReference type="PANTHER" id="PTHR33470:SF4">
    <property type="entry name" value="OS01G0164025 PROTEIN"/>
    <property type="match status" value="1"/>
</dbReference>
<keyword evidence="1 2" id="KW-0732">Signal</keyword>
<name>A0A7N0UFY1_KALFE</name>
<dbReference type="PANTHER" id="PTHR33470">
    <property type="entry name" value="OS01G0164075 PROTEIN"/>
    <property type="match status" value="1"/>
</dbReference>
<dbReference type="EnsemblPlants" id="Kaladp0064s0168.1.v1.1">
    <property type="protein sequence ID" value="Kaladp0064s0168.1.v1.1.CDS.1"/>
    <property type="gene ID" value="Kaladp0064s0168.v1.1"/>
</dbReference>
<evidence type="ECO:0008006" key="5">
    <source>
        <dbReference type="Google" id="ProtNLM"/>
    </source>
</evidence>
<dbReference type="Pfam" id="PF01190">
    <property type="entry name" value="Pollen_Ole_e_1"/>
    <property type="match status" value="1"/>
</dbReference>
<feature type="signal peptide" evidence="2">
    <location>
        <begin position="1"/>
        <end position="26"/>
    </location>
</feature>
<dbReference type="Gramene" id="Kaladp0064s0168.1.v1.1">
    <property type="protein sequence ID" value="Kaladp0064s0168.1.v1.1.CDS.1"/>
    <property type="gene ID" value="Kaladp0064s0168.v1.1"/>
</dbReference>
<keyword evidence="4" id="KW-1185">Reference proteome</keyword>
<sequence>MASNGCLEIKLLSLLILALTLPTALAYVETTVDVVVEGMVYCQTCEAYGSWSLKDAKPIGGATVGVVCLDHKSRVKYYKAFDTNSDGYFYGQLEGFTMDHYLLDHPLHSCKLRLVSSPLDNCNILSNVNNGLNGSPLRYENKVVRGEKYEAVIYSAGPLAFRPETC</sequence>
<dbReference type="GO" id="GO:0048767">
    <property type="term" value="P:root hair elongation"/>
    <property type="evidence" value="ECO:0007669"/>
    <property type="project" value="EnsemblPlants"/>
</dbReference>